<feature type="non-terminal residue" evidence="9">
    <location>
        <position position="1"/>
    </location>
</feature>
<accession>A0AAN4ZKL6</accession>
<protein>
    <recommendedName>
        <fullName evidence="3">DNA polymerase alpha subunit B</fullName>
    </recommendedName>
</protein>
<evidence type="ECO:0000313" key="10">
    <source>
        <dbReference type="Proteomes" id="UP001328107"/>
    </source>
</evidence>
<comment type="caution">
    <text evidence="9">The sequence shown here is derived from an EMBL/GenBank/DDBJ whole genome shotgun (WGS) entry which is preliminary data.</text>
</comment>
<reference evidence="10" key="1">
    <citation type="submission" date="2022-10" db="EMBL/GenBank/DDBJ databases">
        <title>Genome assembly of Pristionchus species.</title>
        <authorList>
            <person name="Yoshida K."/>
            <person name="Sommer R.J."/>
        </authorList>
    </citation>
    <scope>NUCLEOTIDE SEQUENCE [LARGE SCALE GENOMIC DNA]</scope>
    <source>
        <strain evidence="10">RS5460</strain>
    </source>
</reference>
<evidence type="ECO:0000256" key="3">
    <source>
        <dbReference type="ARBA" id="ARBA00018596"/>
    </source>
</evidence>
<keyword evidence="5" id="KW-0539">Nucleus</keyword>
<evidence type="ECO:0000256" key="2">
    <source>
        <dbReference type="ARBA" id="ARBA00007299"/>
    </source>
</evidence>
<dbReference type="Pfam" id="PF04042">
    <property type="entry name" value="DNA_pol_E_B"/>
    <property type="match status" value="1"/>
</dbReference>
<evidence type="ECO:0000256" key="4">
    <source>
        <dbReference type="ARBA" id="ARBA00022705"/>
    </source>
</evidence>
<organism evidence="9 10">
    <name type="scientific">Pristionchus mayeri</name>
    <dbReference type="NCBI Taxonomy" id="1317129"/>
    <lineage>
        <taxon>Eukaryota</taxon>
        <taxon>Metazoa</taxon>
        <taxon>Ecdysozoa</taxon>
        <taxon>Nematoda</taxon>
        <taxon>Chromadorea</taxon>
        <taxon>Rhabditida</taxon>
        <taxon>Rhabditina</taxon>
        <taxon>Diplogasteromorpha</taxon>
        <taxon>Diplogasteroidea</taxon>
        <taxon>Neodiplogasteridae</taxon>
        <taxon>Pristionchus</taxon>
    </lineage>
</organism>
<keyword evidence="10" id="KW-1185">Reference proteome</keyword>
<feature type="region of interest" description="Disordered" evidence="6">
    <location>
        <begin position="80"/>
        <end position="99"/>
    </location>
</feature>
<dbReference type="Gene3D" id="3.60.21.60">
    <property type="match status" value="2"/>
</dbReference>
<dbReference type="AlphaFoldDB" id="A0AAN4ZKL6"/>
<sequence length="579" mass="62484">KKMPLGGLTIDVIEEELSDFSCKFDGEQEFVDKMNGLSQQLHLEADDLINEVMAYAANVKKTDLDVAFLEAFEQHYKKKKTPGSVSKPRPVLADLKPTTLGTPRRMTKLDISHVEIDDNMDTTLSKIETDAPAHVTEFAMIESSFNPTWFVSRKESGKVVVSMGGDVKRERRSKKAPFSVSMRHSVRGKYGEPKAADVLEGMNARLEAYGVDVRASNAAVLGDAPYASLVQETESPVFILGFVGDFDAKGDMSTIELMRDEAEGAVAVTVDVTGLDERCFFPGQMAVFGGVNRTGSLFEATSRLLAGKQPAATVQSCSEDAVIWVAAGPFTAPSTAAYEPLAEIVYKAIEEQPDVLVLVGPLVDRQSPFLLKKECRLSDDELTKGLLQRLGKAMKGCPTRVLFMPSSARDSCVIPVFPGCSLREEWKGEGIEIVTDPCTVVVGGAEVAITASEIVTHLSRAESHTSSNKENTDRMGRLAGHILEQRSLYPLYPPSLAASLDGLHSACALSGKQPHVIVAPSMLIQFVKSSFGAVIVNPGTACKGTSVGTFLKMRLGLSEIPDGGAVDLQKYTNASIVKI</sequence>
<dbReference type="InterPro" id="IPR007185">
    <property type="entry name" value="DNA_pol_a/d/e_bsu"/>
</dbReference>
<dbReference type="InterPro" id="IPR016722">
    <property type="entry name" value="DNA_pol_alpha_bsu"/>
</dbReference>
<dbReference type="EMBL" id="BTRK01000003">
    <property type="protein sequence ID" value="GMR39927.1"/>
    <property type="molecule type" value="Genomic_DNA"/>
</dbReference>
<evidence type="ECO:0000313" key="9">
    <source>
        <dbReference type="EMBL" id="GMR39927.1"/>
    </source>
</evidence>
<evidence type="ECO:0000256" key="5">
    <source>
        <dbReference type="ARBA" id="ARBA00023242"/>
    </source>
</evidence>
<evidence type="ECO:0000259" key="8">
    <source>
        <dbReference type="Pfam" id="PF08418"/>
    </source>
</evidence>
<proteinExistence type="inferred from homology"/>
<dbReference type="PANTHER" id="PTHR23061:SF12">
    <property type="entry name" value="DNA POLYMERASE ALPHA SUBUNIT B"/>
    <property type="match status" value="1"/>
</dbReference>
<feature type="domain" description="DNA polymerase alpha/delta/epsilon subunit B" evidence="7">
    <location>
        <begin position="323"/>
        <end position="528"/>
    </location>
</feature>
<comment type="subcellular location">
    <subcellularLocation>
        <location evidence="1">Nucleus</location>
    </subcellularLocation>
</comment>
<evidence type="ECO:0000256" key="6">
    <source>
        <dbReference type="SAM" id="MobiDB-lite"/>
    </source>
</evidence>
<feature type="domain" description="DNA polymerase alpha subunit B N-terminal" evidence="8">
    <location>
        <begin position="13"/>
        <end position="79"/>
    </location>
</feature>
<evidence type="ECO:0000259" key="7">
    <source>
        <dbReference type="Pfam" id="PF04042"/>
    </source>
</evidence>
<dbReference type="Pfam" id="PF08418">
    <property type="entry name" value="Pol_alpha_B_N"/>
    <property type="match status" value="1"/>
</dbReference>
<dbReference type="InterPro" id="IPR043034">
    <property type="entry name" value="DNA_pol_alpha_B_N_sf"/>
</dbReference>
<dbReference type="PANTHER" id="PTHR23061">
    <property type="entry name" value="DNA POLYMERASE 2 ALPHA 70 KDA SUBUNIT"/>
    <property type="match status" value="1"/>
</dbReference>
<evidence type="ECO:0000256" key="1">
    <source>
        <dbReference type="ARBA" id="ARBA00004123"/>
    </source>
</evidence>
<dbReference type="Proteomes" id="UP001328107">
    <property type="component" value="Unassembled WGS sequence"/>
</dbReference>
<comment type="similarity">
    <text evidence="2">Belongs to the DNA polymerase alpha subunit B family.</text>
</comment>
<gene>
    <name evidence="9" type="ORF">PMAYCL1PPCAC_10122</name>
</gene>
<dbReference type="GO" id="GO:0003677">
    <property type="term" value="F:DNA binding"/>
    <property type="evidence" value="ECO:0007669"/>
    <property type="project" value="InterPro"/>
</dbReference>
<keyword evidence="4" id="KW-0235">DNA replication</keyword>
<name>A0AAN4ZKL6_9BILA</name>
<dbReference type="GO" id="GO:0005658">
    <property type="term" value="C:alpha DNA polymerase:primase complex"/>
    <property type="evidence" value="ECO:0007669"/>
    <property type="project" value="TreeGrafter"/>
</dbReference>
<dbReference type="InterPro" id="IPR013627">
    <property type="entry name" value="Pol_alpha_B_N"/>
</dbReference>
<dbReference type="GO" id="GO:0006270">
    <property type="term" value="P:DNA replication initiation"/>
    <property type="evidence" value="ECO:0007669"/>
    <property type="project" value="TreeGrafter"/>
</dbReference>
<dbReference type="Gene3D" id="1.10.8.530">
    <property type="entry name" value="DNA polymerase alpha-primase, subunit B, N-terminal domain"/>
    <property type="match status" value="1"/>
</dbReference>